<reference evidence="4" key="1">
    <citation type="submission" date="2017-02" db="UniProtKB">
        <authorList>
            <consortium name="WormBaseParasite"/>
        </authorList>
    </citation>
    <scope>IDENTIFICATION</scope>
</reference>
<evidence type="ECO:0000256" key="1">
    <source>
        <dbReference type="SAM" id="MobiDB-lite"/>
    </source>
</evidence>
<dbReference type="AlphaFoldDB" id="A0A0R3SYD4"/>
<dbReference type="Proteomes" id="UP000274504">
    <property type="component" value="Unassembled WGS sequence"/>
</dbReference>
<feature type="region of interest" description="Disordered" evidence="1">
    <location>
        <begin position="302"/>
        <end position="334"/>
    </location>
</feature>
<reference evidence="2 3" key="2">
    <citation type="submission" date="2018-11" db="EMBL/GenBank/DDBJ databases">
        <authorList>
            <consortium name="Pathogen Informatics"/>
        </authorList>
    </citation>
    <scope>NUCLEOTIDE SEQUENCE [LARGE SCALE GENOMIC DNA]</scope>
</reference>
<organism evidence="4">
    <name type="scientific">Hymenolepis diminuta</name>
    <name type="common">Rat tapeworm</name>
    <dbReference type="NCBI Taxonomy" id="6216"/>
    <lineage>
        <taxon>Eukaryota</taxon>
        <taxon>Metazoa</taxon>
        <taxon>Spiralia</taxon>
        <taxon>Lophotrochozoa</taxon>
        <taxon>Platyhelminthes</taxon>
        <taxon>Cestoda</taxon>
        <taxon>Eucestoda</taxon>
        <taxon>Cyclophyllidea</taxon>
        <taxon>Hymenolepididae</taxon>
        <taxon>Hymenolepis</taxon>
    </lineage>
</organism>
<dbReference type="WBParaSite" id="HDID_0001077901-mRNA-1">
    <property type="protein sequence ID" value="HDID_0001077901-mRNA-1"/>
    <property type="gene ID" value="HDID_0001077901"/>
</dbReference>
<sequence length="393" mass="45418">MKMEDYLNNLQVCLGTLDLKSYGTKDILLRPIPSLRIKIKLECLRNKKEGTKYSLSLDRIQWIDSLKFPNKNKITVKFDKSTCPKNSIHTFNVDVDIGNLLDQWITSKIPEEINHKGDALYKLAEIYLGYIQMFDKPPDFDDEALFILSQIVDKSKELIRLLNKNMAKMFEEPGFHEPTPISLRKQKKKKNKNATSYSDEVVLAYPCYLDEITKLKTVRICHLEVNTVYVTLPLQTFVAYPTYQRSLGDMNSVSIRSFLNKRIIQKSHSASKNVSTNRDQRSGKFKSDVHYAGICQSQINNTISDKSNETSSQGSSPYRSIKSEDSSKTSTRPGKFSFLRFWSSTKEPQNWDNRKQMEDSSERKQMTNSPVERTSLWDFFKRSTFKNTGQQDG</sequence>
<evidence type="ECO:0000313" key="3">
    <source>
        <dbReference type="Proteomes" id="UP000274504"/>
    </source>
</evidence>
<evidence type="ECO:0000313" key="4">
    <source>
        <dbReference type="WBParaSite" id="HDID_0001077901-mRNA-1"/>
    </source>
</evidence>
<gene>
    <name evidence="2" type="ORF">HDID_LOCUS10777</name>
</gene>
<proteinExistence type="predicted"/>
<dbReference type="OrthoDB" id="10404267at2759"/>
<feature type="compositionally biased region" description="Polar residues" evidence="1">
    <location>
        <begin position="302"/>
        <end position="318"/>
    </location>
</feature>
<dbReference type="EMBL" id="UYSG01011920">
    <property type="protein sequence ID" value="VDL63985.1"/>
    <property type="molecule type" value="Genomic_DNA"/>
</dbReference>
<accession>A0A0R3SYD4</accession>
<name>A0A0R3SYD4_HYMDI</name>
<protein>
    <submittedName>
        <fullName evidence="4">Autophagy-related protein 13</fullName>
    </submittedName>
</protein>
<evidence type="ECO:0000313" key="2">
    <source>
        <dbReference type="EMBL" id="VDL63985.1"/>
    </source>
</evidence>
<feature type="region of interest" description="Disordered" evidence="1">
    <location>
        <begin position="349"/>
        <end position="375"/>
    </location>
</feature>
<feature type="compositionally biased region" description="Basic and acidic residues" evidence="1">
    <location>
        <begin position="352"/>
        <end position="365"/>
    </location>
</feature>